<dbReference type="EMBL" id="JAPPUY010000003">
    <property type="protein sequence ID" value="MCY4745657.1"/>
    <property type="molecule type" value="Genomic_DNA"/>
</dbReference>
<reference evidence="1" key="1">
    <citation type="submission" date="2022-08" db="EMBL/GenBank/DDBJ databases">
        <title>Genome sequencing of Pelomonas sp. UHG3.</title>
        <authorList>
            <person name="So Y."/>
        </authorList>
    </citation>
    <scope>NUCLEOTIDE SEQUENCE</scope>
    <source>
        <strain evidence="1">UHG3</strain>
    </source>
</reference>
<sequence>MATKYEKASVNAVQRAFKLHWEFTGGLPLTFAPEAFIQGQIAQALHKLGLFVTLESKVYETLMEAGAEMRGKPMKRGKGRLDLVTWWKNGKPRHIIEVKKLRHKEAVTADIKRIRGILKRGGTTRQGLVIIYADAKRPDTVVRRIEFAAKTNGVKLVDRSGVQEFSSPLDNDRTRHYEAACLRVCRLPKQP</sequence>
<protein>
    <submittedName>
        <fullName evidence="1">Uncharacterized protein</fullName>
    </submittedName>
</protein>
<gene>
    <name evidence="1" type="ORF">NYO99_11795</name>
</gene>
<name>A0ACC6CB27_9BURK</name>
<accession>A0ACC6CB27</accession>
<dbReference type="Proteomes" id="UP001076464">
    <property type="component" value="Unassembled WGS sequence"/>
</dbReference>
<evidence type="ECO:0000313" key="1">
    <source>
        <dbReference type="EMBL" id="MCY4745657.1"/>
    </source>
</evidence>
<comment type="caution">
    <text evidence="1">The sequence shown here is derived from an EMBL/GenBank/DDBJ whole genome shotgun (WGS) entry which is preliminary data.</text>
</comment>
<keyword evidence="2" id="KW-1185">Reference proteome</keyword>
<evidence type="ECO:0000313" key="2">
    <source>
        <dbReference type="Proteomes" id="UP001076464"/>
    </source>
</evidence>
<organism evidence="1 2">
    <name type="scientific">Roseateles hydrophilus</name>
    <dbReference type="NCBI Taxonomy" id="2975054"/>
    <lineage>
        <taxon>Bacteria</taxon>
        <taxon>Pseudomonadati</taxon>
        <taxon>Pseudomonadota</taxon>
        <taxon>Betaproteobacteria</taxon>
        <taxon>Burkholderiales</taxon>
        <taxon>Sphaerotilaceae</taxon>
        <taxon>Roseateles</taxon>
    </lineage>
</organism>
<proteinExistence type="predicted"/>